<dbReference type="CDD" id="cd18186">
    <property type="entry name" value="BTB_POZ_ZBTB_KLHL-like"/>
    <property type="match status" value="1"/>
</dbReference>
<organism evidence="3 4">
    <name type="scientific">Halteria grandinella</name>
    <dbReference type="NCBI Taxonomy" id="5974"/>
    <lineage>
        <taxon>Eukaryota</taxon>
        <taxon>Sar</taxon>
        <taxon>Alveolata</taxon>
        <taxon>Ciliophora</taxon>
        <taxon>Intramacronucleata</taxon>
        <taxon>Spirotrichea</taxon>
        <taxon>Stichotrichia</taxon>
        <taxon>Sporadotrichida</taxon>
        <taxon>Halteriidae</taxon>
        <taxon>Halteria</taxon>
    </lineage>
</organism>
<feature type="compositionally biased region" description="Polar residues" evidence="1">
    <location>
        <begin position="202"/>
        <end position="248"/>
    </location>
</feature>
<dbReference type="EMBL" id="RRYP01002280">
    <property type="protein sequence ID" value="TNV84956.1"/>
    <property type="molecule type" value="Genomic_DNA"/>
</dbReference>
<dbReference type="InterPro" id="IPR011333">
    <property type="entry name" value="SKP1/BTB/POZ_sf"/>
</dbReference>
<feature type="region of interest" description="Disordered" evidence="1">
    <location>
        <begin position="624"/>
        <end position="662"/>
    </location>
</feature>
<dbReference type="InterPro" id="IPR021777">
    <property type="entry name" value="SANBR_BTB"/>
</dbReference>
<dbReference type="PANTHER" id="PTHR20946:SF0">
    <property type="entry name" value="SANT AND BTB DOMAIN REGULATOR OF CLASS SWITCH RECOMBINATION"/>
    <property type="match status" value="1"/>
</dbReference>
<dbReference type="AlphaFoldDB" id="A0A8J8P3J4"/>
<evidence type="ECO:0000313" key="4">
    <source>
        <dbReference type="Proteomes" id="UP000785679"/>
    </source>
</evidence>
<sequence>MVWEQFEYCKIQFLTAKMKTFMNITNYRSKSNNPNGQQVLSSSVSAAQNVSTSGGGGPAYPLSLMNQSTTAVNSTQAPNIQRMSAGTSKALHPAISGSGINLIPQNAPQSAALSNHLGAILGTANPSMKENNTHHPAMHGKSSIQQIPQNVLQNKTNNAVNTAIVSGGAQLSAGPVKQGTNPPVTLQKPLPNAPGLAKKSENTTQLTKMQSTKEMNENSNPATENLGNTSTHSHPQAAVSQHQSSTSATNQGLYQPVINAANQANMIIIHVCDENKKRNQDFKCDRNILVANMKYFEKYLADSKNLEDIDISVHCDINIFDWLMRYIHKKEPKLEVKNAISILISSDFLQMPYLVTESVSFVSHNIHEIIGLPIDMNCLNSTLVKRLAEKISLEDLQVLKDKKDKLTSKLYMKKLELLFEDEQQTLNRCVYCNSLFTLQQREWMMCPKAKIFIDFHGSVIAQHVADRSWDINKFVMYLRQKQNLPWKEIFLKFFARLSDFSCIDCGERFIAAEVNHCSFHPMTPKFNYGLNQGFYPCCSSQAVRFNTSIKKNGCTSKNHVPQESAGSSTFDLLMKHQVEICEPYEFEKENPATGTVEIIKKLSDCVDSQKSLLKLTKMFLSGKHNLDGDVNDEDEDEADGDDDDEENEVLEGGSNSDGENAREAAVVEQLNSELQAQQQITADFLRAKKNKKQQKFRDWRMDMLRMDDLTQMRLMQKELTKMRKAKDKQKRAQILAQSNQRKQLQSQLEGVRPMSGVVGSITQGVLNGGASTTAGGAGAAGQIRNRIQQHQSKARAVHKARKL</sequence>
<proteinExistence type="predicted"/>
<feature type="compositionally biased region" description="Low complexity" evidence="1">
    <location>
        <begin position="37"/>
        <end position="52"/>
    </location>
</feature>
<dbReference type="InterPro" id="IPR045902">
    <property type="entry name" value="SANBR-like"/>
</dbReference>
<dbReference type="OrthoDB" id="550012at2759"/>
<feature type="compositionally biased region" description="Acidic residues" evidence="1">
    <location>
        <begin position="629"/>
        <end position="649"/>
    </location>
</feature>
<feature type="domain" description="SANT and BTB" evidence="2">
    <location>
        <begin position="268"/>
        <end position="358"/>
    </location>
</feature>
<keyword evidence="4" id="KW-1185">Reference proteome</keyword>
<evidence type="ECO:0000259" key="2">
    <source>
        <dbReference type="Pfam" id="PF11822"/>
    </source>
</evidence>
<evidence type="ECO:0000256" key="1">
    <source>
        <dbReference type="SAM" id="MobiDB-lite"/>
    </source>
</evidence>
<feature type="region of interest" description="Disordered" evidence="1">
    <location>
        <begin position="171"/>
        <end position="248"/>
    </location>
</feature>
<accession>A0A8J8P3J4</accession>
<dbReference type="PANTHER" id="PTHR20946">
    <property type="entry name" value="SANT AND BTB DOMAIN REGULATOR OF CLASS SWITCH RECOMBINATION"/>
    <property type="match status" value="1"/>
</dbReference>
<dbReference type="SUPFAM" id="SSF54695">
    <property type="entry name" value="POZ domain"/>
    <property type="match status" value="1"/>
</dbReference>
<comment type="caution">
    <text evidence="3">The sequence shown here is derived from an EMBL/GenBank/DDBJ whole genome shotgun (WGS) entry which is preliminary data.</text>
</comment>
<reference evidence="3" key="1">
    <citation type="submission" date="2019-06" db="EMBL/GenBank/DDBJ databases">
        <authorList>
            <person name="Zheng W."/>
        </authorList>
    </citation>
    <scope>NUCLEOTIDE SEQUENCE</scope>
    <source>
        <strain evidence="3">QDHG01</strain>
    </source>
</reference>
<dbReference type="Pfam" id="PF11822">
    <property type="entry name" value="BTB_SANBR"/>
    <property type="match status" value="1"/>
</dbReference>
<gene>
    <name evidence="3" type="ORF">FGO68_gene5063</name>
</gene>
<protein>
    <recommendedName>
        <fullName evidence="2">SANT and BTB domain-containing protein</fullName>
    </recommendedName>
</protein>
<evidence type="ECO:0000313" key="3">
    <source>
        <dbReference type="EMBL" id="TNV84956.1"/>
    </source>
</evidence>
<name>A0A8J8P3J4_HALGN</name>
<dbReference type="Gene3D" id="3.30.710.10">
    <property type="entry name" value="Potassium Channel Kv1.1, Chain A"/>
    <property type="match status" value="1"/>
</dbReference>
<dbReference type="Proteomes" id="UP000785679">
    <property type="component" value="Unassembled WGS sequence"/>
</dbReference>
<feature type="region of interest" description="Disordered" evidence="1">
    <location>
        <begin position="29"/>
        <end position="52"/>
    </location>
</feature>